<sequence length="146" mass="16358">MFAAQEGKGVRKTIENSIKEAKIESLSLRHDVLLCLADASGSCHKDGSEKLLLFIDNNDDENYSVASDTLVREYSLLPKYGTMHLRAANRHYVLFQADSGTPRGYMGHIKYCPLANYRQQKYKVSFNMVGIATYKPDSVAEPTDCT</sequence>
<reference evidence="1 2" key="1">
    <citation type="journal article" date="2019" name="Int. J. Syst. Evol. Microbiol.">
        <title>The Global Catalogue of Microorganisms (GCM) 10K type strain sequencing project: providing services to taxonomists for standard genome sequencing and annotation.</title>
        <authorList>
            <consortium name="The Broad Institute Genomics Platform"/>
            <consortium name="The Broad Institute Genome Sequencing Center for Infectious Disease"/>
            <person name="Wu L."/>
            <person name="Ma J."/>
        </authorList>
    </citation>
    <scope>NUCLEOTIDE SEQUENCE [LARGE SCALE GENOMIC DNA]</scope>
    <source>
        <strain evidence="1 2">JCM 16343</strain>
    </source>
</reference>
<accession>A0ABN0VKV6</accession>
<proteinExistence type="predicted"/>
<name>A0ABN0VKV6_9GAMM</name>
<gene>
    <name evidence="1" type="ORF">GCM10009129_02990</name>
</gene>
<dbReference type="Gene3D" id="3.55.40.10">
    <property type="entry name" value="minor pseudopilin epsh domain"/>
    <property type="match status" value="1"/>
</dbReference>
<evidence type="ECO:0000313" key="2">
    <source>
        <dbReference type="Proteomes" id="UP001501787"/>
    </source>
</evidence>
<protein>
    <submittedName>
        <fullName evidence="1">Uncharacterized protein</fullName>
    </submittedName>
</protein>
<organism evidence="1 2">
    <name type="scientific">Psychrobacter aestuarii</name>
    <dbReference type="NCBI Taxonomy" id="556327"/>
    <lineage>
        <taxon>Bacteria</taxon>
        <taxon>Pseudomonadati</taxon>
        <taxon>Pseudomonadota</taxon>
        <taxon>Gammaproteobacteria</taxon>
        <taxon>Moraxellales</taxon>
        <taxon>Moraxellaceae</taxon>
        <taxon>Psychrobacter</taxon>
    </lineage>
</organism>
<keyword evidence="2" id="KW-1185">Reference proteome</keyword>
<comment type="caution">
    <text evidence="1">The sequence shown here is derived from an EMBL/GenBank/DDBJ whole genome shotgun (WGS) entry which is preliminary data.</text>
</comment>
<dbReference type="EMBL" id="BAAAFR010000001">
    <property type="protein sequence ID" value="GAA0309233.1"/>
    <property type="molecule type" value="Genomic_DNA"/>
</dbReference>
<evidence type="ECO:0000313" key="1">
    <source>
        <dbReference type="EMBL" id="GAA0309233.1"/>
    </source>
</evidence>
<dbReference type="Proteomes" id="UP001501787">
    <property type="component" value="Unassembled WGS sequence"/>
</dbReference>